<accession>A0A1H7UN60</accession>
<evidence type="ECO:0000313" key="2">
    <source>
        <dbReference type="EMBL" id="SEL98226.1"/>
    </source>
</evidence>
<keyword evidence="1" id="KW-0472">Membrane</keyword>
<organism evidence="2 3">
    <name type="scientific">Haloferax larsenii</name>
    <dbReference type="NCBI Taxonomy" id="302484"/>
    <lineage>
        <taxon>Archaea</taxon>
        <taxon>Methanobacteriati</taxon>
        <taxon>Methanobacteriota</taxon>
        <taxon>Stenosarchaea group</taxon>
        <taxon>Halobacteria</taxon>
        <taxon>Halobacteriales</taxon>
        <taxon>Haloferacaceae</taxon>
        <taxon>Haloferax</taxon>
    </lineage>
</organism>
<protein>
    <submittedName>
        <fullName evidence="2">Uncharacterized conserved protein</fullName>
    </submittedName>
</protein>
<evidence type="ECO:0000256" key="1">
    <source>
        <dbReference type="SAM" id="Phobius"/>
    </source>
</evidence>
<feature type="transmembrane region" description="Helical" evidence="1">
    <location>
        <begin position="370"/>
        <end position="391"/>
    </location>
</feature>
<dbReference type="Proteomes" id="UP000183894">
    <property type="component" value="Unassembled WGS sequence"/>
</dbReference>
<evidence type="ECO:0000313" key="3">
    <source>
        <dbReference type="Proteomes" id="UP000183894"/>
    </source>
</evidence>
<dbReference type="EMBL" id="FOAD01000013">
    <property type="protein sequence ID" value="SEL98226.1"/>
    <property type="molecule type" value="Genomic_DNA"/>
</dbReference>
<keyword evidence="1" id="KW-1133">Transmembrane helix</keyword>
<name>A0A1H7UN60_HALLR</name>
<keyword evidence="1" id="KW-0812">Transmembrane</keyword>
<reference evidence="2 3" key="1">
    <citation type="submission" date="2016-10" db="EMBL/GenBank/DDBJ databases">
        <authorList>
            <person name="de Groot N.N."/>
        </authorList>
    </citation>
    <scope>NUCLEOTIDE SEQUENCE [LARGE SCALE GENOMIC DNA]</scope>
    <source>
        <strain evidence="2 3">CDM_5</strain>
    </source>
</reference>
<dbReference type="AlphaFoldDB" id="A0A1H7UN60"/>
<dbReference type="PANTHER" id="PTHR35902:SF6">
    <property type="entry name" value="CONSERVED WITHIN P. AEROPHILUM"/>
    <property type="match status" value="1"/>
</dbReference>
<gene>
    <name evidence="2" type="ORF">SAMN04488691_11352</name>
</gene>
<dbReference type="PANTHER" id="PTHR35902">
    <property type="entry name" value="S-LAYER DOMAIN-LIKE PROTEIN-RELATED"/>
    <property type="match status" value="1"/>
</dbReference>
<dbReference type="OrthoDB" id="65070at2157"/>
<dbReference type="RefSeq" id="WP_074796545.1">
    <property type="nucleotide sequence ID" value="NZ_FOAD01000013.1"/>
</dbReference>
<proteinExistence type="predicted"/>
<sequence>MSPKLLDGDGSPVAPWFLAAVIVLSTAAAPLLAAPAAANGAHIGITDVQVTPDEPAPGQQTELSVSIRNGQDSPSVVDVTDIYVRRPGSSDDITRVEDVGTIPIGENISVPLPVSFDKSGVKDLRVVFAGRLKDGSHVRVRYPLTVDVREPTRPQVELSVEEAVPGATRSVNVTVANGIDRDIRQLKVVSSSADVNFTVNERVKAKLAAGKAVTFDFPARVSEAGQHPVNLTLHYVDRGVHHEISRTYHPRFTSPTNPGKIVLTDVRATQTGGTLEVSATAGNVGSSSVKGVVVEIADTERVDRSNYFVGSIEDSDFSSFTLKSDVEGNVSSVPVEVSYTVGGVQKSFTTEVDVSRRAVRRPAPQQSGGLPLLPVGGAASVLLVGAVVYLWRR</sequence>